<dbReference type="InParanoid" id="E1Z6Z3"/>
<evidence type="ECO:0000313" key="6">
    <source>
        <dbReference type="Proteomes" id="UP000008141"/>
    </source>
</evidence>
<proteinExistence type="predicted"/>
<name>E1Z6Z3_CHLVA</name>
<dbReference type="STRING" id="554065.E1Z6Z3"/>
<dbReference type="Gene3D" id="3.30.200.20">
    <property type="entry name" value="Phosphorylase Kinase, domain 1"/>
    <property type="match status" value="1"/>
</dbReference>
<dbReference type="PROSITE" id="PS00108">
    <property type="entry name" value="PROTEIN_KINASE_ST"/>
    <property type="match status" value="1"/>
</dbReference>
<dbReference type="GO" id="GO:0004672">
    <property type="term" value="F:protein kinase activity"/>
    <property type="evidence" value="ECO:0007669"/>
    <property type="project" value="InterPro"/>
</dbReference>
<dbReference type="PANTHER" id="PTHR24055">
    <property type="entry name" value="MITOGEN-ACTIVATED PROTEIN KINASE"/>
    <property type="match status" value="1"/>
</dbReference>
<dbReference type="PROSITE" id="PS50011">
    <property type="entry name" value="PROTEIN_KINASE_DOM"/>
    <property type="match status" value="1"/>
</dbReference>
<dbReference type="SMART" id="SM00220">
    <property type="entry name" value="S_TKc"/>
    <property type="match status" value="1"/>
</dbReference>
<evidence type="ECO:0000313" key="5">
    <source>
        <dbReference type="EMBL" id="EFN58440.1"/>
    </source>
</evidence>
<feature type="domain" description="Protein kinase" evidence="4">
    <location>
        <begin position="44"/>
        <end position="409"/>
    </location>
</feature>
<dbReference type="eggNOG" id="KOG0660">
    <property type="taxonomic scope" value="Eukaryota"/>
</dbReference>
<dbReference type="GeneID" id="17358203"/>
<dbReference type="KEGG" id="cvr:CHLNCDRAFT_50203"/>
<evidence type="ECO:0000259" key="4">
    <source>
        <dbReference type="PROSITE" id="PS50011"/>
    </source>
</evidence>
<dbReference type="SUPFAM" id="SSF56112">
    <property type="entry name" value="Protein kinase-like (PK-like)"/>
    <property type="match status" value="1"/>
</dbReference>
<reference evidence="5 6" key="1">
    <citation type="journal article" date="2010" name="Plant Cell">
        <title>The Chlorella variabilis NC64A genome reveals adaptation to photosymbiosis, coevolution with viruses, and cryptic sex.</title>
        <authorList>
            <person name="Blanc G."/>
            <person name="Duncan G."/>
            <person name="Agarkova I."/>
            <person name="Borodovsky M."/>
            <person name="Gurnon J."/>
            <person name="Kuo A."/>
            <person name="Lindquist E."/>
            <person name="Lucas S."/>
            <person name="Pangilinan J."/>
            <person name="Polle J."/>
            <person name="Salamov A."/>
            <person name="Terry A."/>
            <person name="Yamada T."/>
            <person name="Dunigan D.D."/>
            <person name="Grigoriev I.V."/>
            <person name="Claverie J.M."/>
            <person name="Van Etten J.L."/>
        </authorList>
    </citation>
    <scope>NUCLEOTIDE SEQUENCE [LARGE SCALE GENOMIC DNA]</scope>
    <source>
        <strain evidence="5 6">NC64A</strain>
    </source>
</reference>
<keyword evidence="1" id="KW-0547">Nucleotide-binding</keyword>
<dbReference type="InterPro" id="IPR050117">
    <property type="entry name" value="MAPK"/>
</dbReference>
<sequence>MAAVPSPDTPGGPNFLRWLQFRVSGFECPSVYQLVNPSARAVSICYWADANRRAYGIVCAAIDSRTNQQAAIKKIGDISATRWTRGARCARSSLAPKSRVQLWPAAAQILRHVRDHSNVITLPTSSRRRDVCMVYEIMDTDLHQIISSPQPLSDEHMQFFIYQLKYLHSAEVVHRDLKPSNLLLSDNCVLRICDFGPAACPTSPKEYFPSASTHVIDLLDRLLTFDQRARLLSGRLPARRRLQQAHRFPPRLDSRPRPAAQLAAAGVKEGASCTPTDDDTATNQPATAPATPAATPPDVYTAWRRLGIEAAPIQLRLFGTMVDSVLSRGAEQPAPVDLGKLGDAAQRRQLAQLQTAVAKGGARRLEHYVHNVVGALNLAPAMFGQRETYLDAVRRRQDREALAQLHNGAHWGTEETGRWLRRPREGRVCPHCHALPPVPQSVL</sequence>
<dbReference type="InterPro" id="IPR008271">
    <property type="entry name" value="Ser/Thr_kinase_AS"/>
</dbReference>
<dbReference type="InterPro" id="IPR000719">
    <property type="entry name" value="Prot_kinase_dom"/>
</dbReference>
<dbReference type="OrthoDB" id="192887at2759"/>
<feature type="region of interest" description="Disordered" evidence="3">
    <location>
        <begin position="242"/>
        <end position="296"/>
    </location>
</feature>
<dbReference type="EMBL" id="GL433837">
    <property type="protein sequence ID" value="EFN58440.1"/>
    <property type="molecule type" value="Genomic_DNA"/>
</dbReference>
<dbReference type="GO" id="GO:0005524">
    <property type="term" value="F:ATP binding"/>
    <property type="evidence" value="ECO:0007669"/>
    <property type="project" value="UniProtKB-KW"/>
</dbReference>
<gene>
    <name evidence="5" type="ORF">CHLNCDRAFT_50203</name>
</gene>
<dbReference type="RefSeq" id="XP_005850542.1">
    <property type="nucleotide sequence ID" value="XM_005850480.1"/>
</dbReference>
<feature type="compositionally biased region" description="Low complexity" evidence="3">
    <location>
        <begin position="281"/>
        <end position="296"/>
    </location>
</feature>
<organism evidence="6">
    <name type="scientific">Chlorella variabilis</name>
    <name type="common">Green alga</name>
    <dbReference type="NCBI Taxonomy" id="554065"/>
    <lineage>
        <taxon>Eukaryota</taxon>
        <taxon>Viridiplantae</taxon>
        <taxon>Chlorophyta</taxon>
        <taxon>core chlorophytes</taxon>
        <taxon>Trebouxiophyceae</taxon>
        <taxon>Chlorellales</taxon>
        <taxon>Chlorellaceae</taxon>
        <taxon>Chlorella clade</taxon>
        <taxon>Chlorella</taxon>
    </lineage>
</organism>
<dbReference type="AlphaFoldDB" id="E1Z6Z3"/>
<accession>E1Z6Z3</accession>
<dbReference type="Gene3D" id="1.10.510.10">
    <property type="entry name" value="Transferase(Phosphotransferase) domain 1"/>
    <property type="match status" value="1"/>
</dbReference>
<evidence type="ECO:0000256" key="3">
    <source>
        <dbReference type="SAM" id="MobiDB-lite"/>
    </source>
</evidence>
<keyword evidence="6" id="KW-1185">Reference proteome</keyword>
<dbReference type="Proteomes" id="UP000008141">
    <property type="component" value="Unassembled WGS sequence"/>
</dbReference>
<dbReference type="InterPro" id="IPR011009">
    <property type="entry name" value="Kinase-like_dom_sf"/>
</dbReference>
<evidence type="ECO:0000256" key="2">
    <source>
        <dbReference type="ARBA" id="ARBA00022840"/>
    </source>
</evidence>
<keyword evidence="2" id="KW-0067">ATP-binding</keyword>
<protein>
    <recommendedName>
        <fullName evidence="4">Protein kinase domain-containing protein</fullName>
    </recommendedName>
</protein>
<evidence type="ECO:0000256" key="1">
    <source>
        <dbReference type="ARBA" id="ARBA00022741"/>
    </source>
</evidence>
<dbReference type="Pfam" id="PF00069">
    <property type="entry name" value="Pkinase"/>
    <property type="match status" value="1"/>
</dbReference>